<protein>
    <recommendedName>
        <fullName evidence="15">lytic cellulose monooxygenase (C4-dehydrogenating)</fullName>
        <ecNumber evidence="15">1.14.99.56</ecNumber>
    </recommendedName>
</protein>
<name>A0A0F4ZF59_9PEZI</name>
<reference evidence="19 20" key="1">
    <citation type="submission" date="2015-03" db="EMBL/GenBank/DDBJ databases">
        <authorList>
            <person name="Radwan O."/>
            <person name="Al-Naeli F.A."/>
            <person name="Rendon G.A."/>
            <person name="Fields C."/>
        </authorList>
    </citation>
    <scope>NUCLEOTIDE SEQUENCE [LARGE SCALE GENOMIC DNA]</scope>
    <source>
        <strain evidence="19">CR-DP1</strain>
    </source>
</reference>
<dbReference type="Proteomes" id="UP000033483">
    <property type="component" value="Unassembled WGS sequence"/>
</dbReference>
<dbReference type="CDD" id="cd21175">
    <property type="entry name" value="LPMO_AA9"/>
    <property type="match status" value="1"/>
</dbReference>
<feature type="domain" description="Auxiliary Activity family 9 catalytic" evidence="18">
    <location>
        <begin position="17"/>
        <end position="231"/>
    </location>
</feature>
<dbReference type="InterPro" id="IPR049892">
    <property type="entry name" value="AA9"/>
</dbReference>
<organism evidence="19 20">
    <name type="scientific">Thielaviopsis punctulata</name>
    <dbReference type="NCBI Taxonomy" id="72032"/>
    <lineage>
        <taxon>Eukaryota</taxon>
        <taxon>Fungi</taxon>
        <taxon>Dikarya</taxon>
        <taxon>Ascomycota</taxon>
        <taxon>Pezizomycotina</taxon>
        <taxon>Sordariomycetes</taxon>
        <taxon>Hypocreomycetidae</taxon>
        <taxon>Microascales</taxon>
        <taxon>Ceratocystidaceae</taxon>
        <taxon>Thielaviopsis</taxon>
    </lineage>
</organism>
<evidence type="ECO:0000256" key="11">
    <source>
        <dbReference type="ARBA" id="ARBA00023277"/>
    </source>
</evidence>
<comment type="cofactor">
    <cofactor evidence="1">
        <name>Cu(2+)</name>
        <dbReference type="ChEBI" id="CHEBI:29036"/>
    </cofactor>
</comment>
<evidence type="ECO:0000256" key="2">
    <source>
        <dbReference type="ARBA" id="ARBA00004613"/>
    </source>
</evidence>
<evidence type="ECO:0000256" key="14">
    <source>
        <dbReference type="ARBA" id="ARBA00045077"/>
    </source>
</evidence>
<comment type="subcellular location">
    <subcellularLocation>
        <location evidence="2">Secreted</location>
    </subcellularLocation>
</comment>
<keyword evidence="20" id="KW-1185">Reference proteome</keyword>
<feature type="compositionally biased region" description="Low complexity" evidence="16">
    <location>
        <begin position="330"/>
        <end position="344"/>
    </location>
</feature>
<feature type="compositionally biased region" description="Low complexity" evidence="16">
    <location>
        <begin position="473"/>
        <end position="493"/>
    </location>
</feature>
<evidence type="ECO:0000313" key="20">
    <source>
        <dbReference type="Proteomes" id="UP000033483"/>
    </source>
</evidence>
<dbReference type="PANTHER" id="PTHR33353">
    <property type="entry name" value="PUTATIVE (AFU_ORTHOLOGUE AFUA_1G12560)-RELATED"/>
    <property type="match status" value="1"/>
</dbReference>
<evidence type="ECO:0000256" key="16">
    <source>
        <dbReference type="SAM" id="MobiDB-lite"/>
    </source>
</evidence>
<evidence type="ECO:0000256" key="4">
    <source>
        <dbReference type="ARBA" id="ARBA00022723"/>
    </source>
</evidence>
<evidence type="ECO:0000256" key="13">
    <source>
        <dbReference type="ARBA" id="ARBA00044502"/>
    </source>
</evidence>
<dbReference type="Pfam" id="PF03443">
    <property type="entry name" value="AA9"/>
    <property type="match status" value="1"/>
</dbReference>
<keyword evidence="4" id="KW-0479">Metal-binding</keyword>
<evidence type="ECO:0000256" key="12">
    <source>
        <dbReference type="ARBA" id="ARBA00023326"/>
    </source>
</evidence>
<feature type="chain" id="PRO_5002482604" description="lytic cellulose monooxygenase (C4-dehydrogenating)" evidence="17">
    <location>
        <begin position="17"/>
        <end position="525"/>
    </location>
</feature>
<dbReference type="GO" id="GO:0030245">
    <property type="term" value="P:cellulose catabolic process"/>
    <property type="evidence" value="ECO:0007669"/>
    <property type="project" value="UniProtKB-KW"/>
</dbReference>
<dbReference type="GO" id="GO:0005576">
    <property type="term" value="C:extracellular region"/>
    <property type="evidence" value="ECO:0007669"/>
    <property type="project" value="UniProtKB-SubCell"/>
</dbReference>
<evidence type="ECO:0000256" key="10">
    <source>
        <dbReference type="ARBA" id="ARBA00023157"/>
    </source>
</evidence>
<feature type="compositionally biased region" description="Acidic residues" evidence="16">
    <location>
        <begin position="432"/>
        <end position="444"/>
    </location>
</feature>
<evidence type="ECO:0000256" key="3">
    <source>
        <dbReference type="ARBA" id="ARBA00022525"/>
    </source>
</evidence>
<dbReference type="GO" id="GO:0046872">
    <property type="term" value="F:metal ion binding"/>
    <property type="evidence" value="ECO:0007669"/>
    <property type="project" value="UniProtKB-KW"/>
</dbReference>
<comment type="similarity">
    <text evidence="13">Belongs to the polysaccharide monooxygenase AA9 family.</text>
</comment>
<evidence type="ECO:0000256" key="5">
    <source>
        <dbReference type="ARBA" id="ARBA00022729"/>
    </source>
</evidence>
<dbReference type="PANTHER" id="PTHR33353:SF6">
    <property type="entry name" value="ENDOGLUCANASE IV"/>
    <property type="match status" value="1"/>
</dbReference>
<feature type="compositionally biased region" description="Low complexity" evidence="16">
    <location>
        <begin position="280"/>
        <end position="297"/>
    </location>
</feature>
<keyword evidence="8" id="KW-0186">Copper</keyword>
<keyword evidence="10" id="KW-1015">Disulfide bond</keyword>
<evidence type="ECO:0000256" key="6">
    <source>
        <dbReference type="ARBA" id="ARBA00023001"/>
    </source>
</evidence>
<keyword evidence="6" id="KW-0136">Cellulose degradation</keyword>
<dbReference type="AlphaFoldDB" id="A0A0F4ZF59"/>
<dbReference type="InterPro" id="IPR005103">
    <property type="entry name" value="AA9_LPMO"/>
</dbReference>
<keyword evidence="5 17" id="KW-0732">Signal</keyword>
<comment type="caution">
    <text evidence="19">The sequence shown here is derived from an EMBL/GenBank/DDBJ whole genome shotgun (WGS) entry which is preliminary data.</text>
</comment>
<feature type="compositionally biased region" description="Low complexity" evidence="16">
    <location>
        <begin position="386"/>
        <end position="404"/>
    </location>
</feature>
<feature type="compositionally biased region" description="Acidic residues" evidence="16">
    <location>
        <begin position="345"/>
        <end position="357"/>
    </location>
</feature>
<keyword evidence="3" id="KW-0964">Secreted</keyword>
<feature type="compositionally biased region" description="Low complexity" evidence="16">
    <location>
        <begin position="417"/>
        <end position="431"/>
    </location>
</feature>
<sequence length="525" mass="53178">MKHFGSLLASAAVVAAHGIVSNATIDNEVYDFYNPFTDPYMNPVPSRISRKIDGNGPVEDVDNIDIQCGANGGTAPPGAKLSAKAAAGSTVKLEWTLWPTSHIGPTITYMAKCPDSGCESFTPGTKPVWFKVQEQGRTGTSNTWGATAVMTAGGFVEYTIPECLAPGNYLVRHEIIALHAAYSYPGAQFYPSCHQLEVSGSGSTSPSDLVAFPGAYKGSDPGITYDAYTASTYTVPGPALFTCGGSSSGSSSGSSGSGSSAGSSSSTVASSAAPTSAAAATSVAVPTTATSSVAPTATDDEECPAETEATVGATDASGEDESCDSDDYDTPTSTSAAAPAATSDAGDDESCDSDDYDTPTSTSAAAPAATSAASDDESCDADDYDTPTASSTVAIAAASTTSTAGDDESCDADDYDTPTSTSAAAPAATSDAGDDESCDSDDYDTPTSTSAAAPAATSDAGDDESCDSDDYDTPAPTTTRASATATATPTSAAGDDDDNCEAEYERDLEFVENNNVRRHWDRRSW</sequence>
<dbReference type="GO" id="GO:0004497">
    <property type="term" value="F:monooxygenase activity"/>
    <property type="evidence" value="ECO:0007669"/>
    <property type="project" value="UniProtKB-KW"/>
</dbReference>
<dbReference type="OrthoDB" id="4849160at2759"/>
<feature type="compositionally biased region" description="Acidic residues" evidence="16">
    <location>
        <begin position="405"/>
        <end position="416"/>
    </location>
</feature>
<feature type="compositionally biased region" description="Acidic residues" evidence="16">
    <location>
        <begin position="317"/>
        <end position="329"/>
    </location>
</feature>
<evidence type="ECO:0000256" key="1">
    <source>
        <dbReference type="ARBA" id="ARBA00001973"/>
    </source>
</evidence>
<evidence type="ECO:0000256" key="8">
    <source>
        <dbReference type="ARBA" id="ARBA00023008"/>
    </source>
</evidence>
<keyword evidence="7" id="KW-0560">Oxidoreductase</keyword>
<proteinExistence type="inferred from homology"/>
<comment type="catalytic activity">
    <reaction evidence="14">
        <text>[(1-&gt;4)-beta-D-glucosyl]n+m + reduced acceptor + O2 = 4-dehydro-beta-D-glucosyl-[(1-&gt;4)-beta-D-glucosyl]n-1 + [(1-&gt;4)-beta-D-glucosyl]m + acceptor + H2O.</text>
        <dbReference type="EC" id="1.14.99.56"/>
    </reaction>
</comment>
<accession>A0A0F4ZF59</accession>
<evidence type="ECO:0000256" key="15">
    <source>
        <dbReference type="ARBA" id="ARBA00047174"/>
    </source>
</evidence>
<evidence type="ECO:0000256" key="9">
    <source>
        <dbReference type="ARBA" id="ARBA00023033"/>
    </source>
</evidence>
<evidence type="ECO:0000256" key="17">
    <source>
        <dbReference type="SAM" id="SignalP"/>
    </source>
</evidence>
<feature type="compositionally biased region" description="Acidic residues" evidence="16">
    <location>
        <begin position="460"/>
        <end position="472"/>
    </location>
</feature>
<dbReference type="EC" id="1.14.99.56" evidence="15"/>
<feature type="signal peptide" evidence="17">
    <location>
        <begin position="1"/>
        <end position="16"/>
    </location>
</feature>
<feature type="compositionally biased region" description="Acidic residues" evidence="16">
    <location>
        <begin position="374"/>
        <end position="385"/>
    </location>
</feature>
<keyword evidence="9" id="KW-0503">Monooxygenase</keyword>
<feature type="region of interest" description="Disordered" evidence="16">
    <location>
        <begin position="280"/>
        <end position="499"/>
    </location>
</feature>
<keyword evidence="11" id="KW-0119">Carbohydrate metabolism</keyword>
<feature type="compositionally biased region" description="Low complexity" evidence="16">
    <location>
        <begin position="358"/>
        <end position="373"/>
    </location>
</feature>
<evidence type="ECO:0000259" key="18">
    <source>
        <dbReference type="Pfam" id="PF03443"/>
    </source>
</evidence>
<evidence type="ECO:0000313" key="19">
    <source>
        <dbReference type="EMBL" id="KKA29219.1"/>
    </source>
</evidence>
<keyword evidence="12" id="KW-0624">Polysaccharide degradation</keyword>
<gene>
    <name evidence="19" type="ORF">TD95_000947</name>
</gene>
<dbReference type="EMBL" id="LAEV01000932">
    <property type="protein sequence ID" value="KKA29219.1"/>
    <property type="molecule type" value="Genomic_DNA"/>
</dbReference>
<evidence type="ECO:0000256" key="7">
    <source>
        <dbReference type="ARBA" id="ARBA00023002"/>
    </source>
</evidence>
<dbReference type="Gene3D" id="2.70.50.70">
    <property type="match status" value="1"/>
</dbReference>
<feature type="compositionally biased region" description="Low complexity" evidence="16">
    <location>
        <begin position="445"/>
        <end position="459"/>
    </location>
</feature>